<comment type="caution">
    <text evidence="4">The sequence shown here is derived from an EMBL/GenBank/DDBJ whole genome shotgun (WGS) entry which is preliminary data.</text>
</comment>
<evidence type="ECO:0000256" key="1">
    <source>
        <dbReference type="SAM" id="MobiDB-lite"/>
    </source>
</evidence>
<keyword evidence="2" id="KW-0812">Transmembrane</keyword>
<feature type="region of interest" description="Disordered" evidence="1">
    <location>
        <begin position="96"/>
        <end position="224"/>
    </location>
</feature>
<gene>
    <name evidence="4" type="ORF">DFP90_104310</name>
</gene>
<dbReference type="OrthoDB" id="7338235at2"/>
<dbReference type="InterPro" id="IPR036680">
    <property type="entry name" value="SPOR-like_sf"/>
</dbReference>
<keyword evidence="2" id="KW-0472">Membrane</keyword>
<dbReference type="SUPFAM" id="SSF110997">
    <property type="entry name" value="Sporulation related repeat"/>
    <property type="match status" value="1"/>
</dbReference>
<dbReference type="GO" id="GO:0042834">
    <property type="term" value="F:peptidoglycan binding"/>
    <property type="evidence" value="ECO:0007669"/>
    <property type="project" value="InterPro"/>
</dbReference>
<keyword evidence="5" id="KW-1185">Reference proteome</keyword>
<dbReference type="Proteomes" id="UP000256845">
    <property type="component" value="Unassembled WGS sequence"/>
</dbReference>
<name>A0A3D9HNH0_9PROT</name>
<organism evidence="4 5">
    <name type="scientific">Aestuariispira insulae</name>
    <dbReference type="NCBI Taxonomy" id="1461337"/>
    <lineage>
        <taxon>Bacteria</taxon>
        <taxon>Pseudomonadati</taxon>
        <taxon>Pseudomonadota</taxon>
        <taxon>Alphaproteobacteria</taxon>
        <taxon>Rhodospirillales</taxon>
        <taxon>Kiloniellaceae</taxon>
        <taxon>Aestuariispira</taxon>
    </lineage>
</organism>
<feature type="domain" description="SPOR" evidence="3">
    <location>
        <begin position="220"/>
        <end position="307"/>
    </location>
</feature>
<dbReference type="GO" id="GO:0051301">
    <property type="term" value="P:cell division"/>
    <property type="evidence" value="ECO:0007669"/>
    <property type="project" value="UniProtKB-KW"/>
</dbReference>
<dbReference type="Gene3D" id="3.30.70.1070">
    <property type="entry name" value="Sporulation related repeat"/>
    <property type="match status" value="1"/>
</dbReference>
<dbReference type="RefSeq" id="WP_115936812.1">
    <property type="nucleotide sequence ID" value="NZ_QRDW01000004.1"/>
</dbReference>
<dbReference type="PROSITE" id="PS51724">
    <property type="entry name" value="SPOR"/>
    <property type="match status" value="1"/>
</dbReference>
<evidence type="ECO:0000313" key="4">
    <source>
        <dbReference type="EMBL" id="RED51032.1"/>
    </source>
</evidence>
<dbReference type="EMBL" id="QRDW01000004">
    <property type="protein sequence ID" value="RED51032.1"/>
    <property type="molecule type" value="Genomic_DNA"/>
</dbReference>
<evidence type="ECO:0000256" key="2">
    <source>
        <dbReference type="SAM" id="Phobius"/>
    </source>
</evidence>
<keyword evidence="2" id="KW-1133">Transmembrane helix</keyword>
<proteinExistence type="predicted"/>
<dbReference type="AlphaFoldDB" id="A0A3D9HNH0"/>
<feature type="compositionally biased region" description="Basic and acidic residues" evidence="1">
    <location>
        <begin position="181"/>
        <end position="202"/>
    </location>
</feature>
<protein>
    <submittedName>
        <fullName evidence="4">Cell division protein FtsN</fullName>
    </submittedName>
</protein>
<accession>A0A3D9HNH0</accession>
<reference evidence="4 5" key="1">
    <citation type="submission" date="2018-07" db="EMBL/GenBank/DDBJ databases">
        <title>Genomic Encyclopedia of Type Strains, Phase III (KMG-III): the genomes of soil and plant-associated and newly described type strains.</title>
        <authorList>
            <person name="Whitman W."/>
        </authorList>
    </citation>
    <scope>NUCLEOTIDE SEQUENCE [LARGE SCALE GENOMIC DNA]</scope>
    <source>
        <strain evidence="4 5">CECT 8488</strain>
    </source>
</reference>
<evidence type="ECO:0000259" key="3">
    <source>
        <dbReference type="PROSITE" id="PS51724"/>
    </source>
</evidence>
<dbReference type="InterPro" id="IPR007730">
    <property type="entry name" value="SPOR-like_dom"/>
</dbReference>
<evidence type="ECO:0000313" key="5">
    <source>
        <dbReference type="Proteomes" id="UP000256845"/>
    </source>
</evidence>
<keyword evidence="4" id="KW-0131">Cell cycle</keyword>
<dbReference type="Pfam" id="PF05036">
    <property type="entry name" value="SPOR"/>
    <property type="match status" value="1"/>
</dbReference>
<keyword evidence="4" id="KW-0132">Cell division</keyword>
<sequence length="307" mass="33125">MSKELDELDRELSGLERQQLSSASKGGMKVLPIAVALVALTSFGGVIWYAYNQGVRSGSEEAAPLLTPEGAAKVQPQDPGGLQIPHQDKLVYNQVEPNQDDTKIERLLPPPEQPKRPPEPVVTEPATPPIPSITEPAEDTLPQTRMGADGKPRPPEPQTPDEPRLPSPDLAAPESPPVIEKIVETPKVEKAPEPAPKQEPEKTASANPAEPAPAPVTPKPVSGKDWRIQISAVKSAEAAQSEWKRQQGKNNDLLGKLSLQVQEIEIKGKGTFFRVRGGPLDSQESAQKLCNDLKKRKVSCIIVKPGA</sequence>
<feature type="transmembrane region" description="Helical" evidence="2">
    <location>
        <begin position="30"/>
        <end position="51"/>
    </location>
</feature>